<keyword evidence="2" id="KW-0547">Nucleotide-binding</keyword>
<evidence type="ECO:0000256" key="1">
    <source>
        <dbReference type="ARBA" id="ARBA00008535"/>
    </source>
</evidence>
<dbReference type="GO" id="GO:0005525">
    <property type="term" value="F:GTP binding"/>
    <property type="evidence" value="ECO:0007669"/>
    <property type="project" value="UniProtKB-KW"/>
</dbReference>
<evidence type="ECO:0000256" key="2">
    <source>
        <dbReference type="ARBA" id="ARBA00022741"/>
    </source>
</evidence>
<comment type="similarity">
    <text evidence="1">Belongs to the TRAFAC class TrmE-Era-EngA-EngB-Septin-like GTPase superfamily. AIG1/Toc34/Toc159-like paraseptin GTPase family. IAN subfamily.</text>
</comment>
<dbReference type="Pfam" id="PF04548">
    <property type="entry name" value="AIG1"/>
    <property type="match status" value="1"/>
</dbReference>
<proteinExistence type="inferred from homology"/>
<dbReference type="AlphaFoldDB" id="A0A8B6G1T0"/>
<dbReference type="Proteomes" id="UP000596742">
    <property type="component" value="Unassembled WGS sequence"/>
</dbReference>
<dbReference type="SUPFAM" id="SSF52540">
    <property type="entry name" value="P-loop containing nucleoside triphosphate hydrolases"/>
    <property type="match status" value="1"/>
</dbReference>
<name>A0A8B6G1T0_MYTGA</name>
<comment type="caution">
    <text evidence="5">The sequence shown here is derived from an EMBL/GenBank/DDBJ whole genome shotgun (WGS) entry which is preliminary data.</text>
</comment>
<keyword evidence="3" id="KW-0342">GTP-binding</keyword>
<dbReference type="InterPro" id="IPR027417">
    <property type="entry name" value="P-loop_NTPase"/>
</dbReference>
<evidence type="ECO:0000313" key="6">
    <source>
        <dbReference type="Proteomes" id="UP000596742"/>
    </source>
</evidence>
<dbReference type="InterPro" id="IPR006703">
    <property type="entry name" value="G_AIG1"/>
</dbReference>
<evidence type="ECO:0000256" key="3">
    <source>
        <dbReference type="ARBA" id="ARBA00023134"/>
    </source>
</evidence>
<evidence type="ECO:0000259" key="4">
    <source>
        <dbReference type="Pfam" id="PF04548"/>
    </source>
</evidence>
<feature type="domain" description="AIG1-type G" evidence="4">
    <location>
        <begin position="23"/>
        <end position="114"/>
    </location>
</feature>
<sequence length="116" mass="12758">MSKREAMDLIQMDSEHSSLNAITVVMIGSIGSGKSCTGNTIVGSRQFRSNCGSKPETQASESYTVVIPENEVNVTVIDTPGLRNAKDFLKLKDDIVDKKPDKHKLCVFLFVIRIGR</sequence>
<dbReference type="OrthoDB" id="8954335at2759"/>
<protein>
    <recommendedName>
        <fullName evidence="4">AIG1-type G domain-containing protein</fullName>
    </recommendedName>
</protein>
<dbReference type="PANTHER" id="PTHR10903:SF184">
    <property type="entry name" value="GTP-BINDING PROTEIN A"/>
    <property type="match status" value="1"/>
</dbReference>
<organism evidence="5 6">
    <name type="scientific">Mytilus galloprovincialis</name>
    <name type="common">Mediterranean mussel</name>
    <dbReference type="NCBI Taxonomy" id="29158"/>
    <lineage>
        <taxon>Eukaryota</taxon>
        <taxon>Metazoa</taxon>
        <taxon>Spiralia</taxon>
        <taxon>Lophotrochozoa</taxon>
        <taxon>Mollusca</taxon>
        <taxon>Bivalvia</taxon>
        <taxon>Autobranchia</taxon>
        <taxon>Pteriomorphia</taxon>
        <taxon>Mytilida</taxon>
        <taxon>Mytiloidea</taxon>
        <taxon>Mytilidae</taxon>
        <taxon>Mytilinae</taxon>
        <taxon>Mytilus</taxon>
    </lineage>
</organism>
<evidence type="ECO:0000313" key="5">
    <source>
        <dbReference type="EMBL" id="VDI57487.1"/>
    </source>
</evidence>
<dbReference type="Gene3D" id="3.40.50.300">
    <property type="entry name" value="P-loop containing nucleotide triphosphate hydrolases"/>
    <property type="match status" value="1"/>
</dbReference>
<accession>A0A8B6G1T0</accession>
<dbReference type="EMBL" id="UYJE01007731">
    <property type="protein sequence ID" value="VDI57487.1"/>
    <property type="molecule type" value="Genomic_DNA"/>
</dbReference>
<reference evidence="5" key="1">
    <citation type="submission" date="2018-11" db="EMBL/GenBank/DDBJ databases">
        <authorList>
            <person name="Alioto T."/>
            <person name="Alioto T."/>
        </authorList>
    </citation>
    <scope>NUCLEOTIDE SEQUENCE</scope>
</reference>
<keyword evidence="6" id="KW-1185">Reference proteome</keyword>
<dbReference type="PANTHER" id="PTHR10903">
    <property type="entry name" value="GTPASE, IMAP FAMILY MEMBER-RELATED"/>
    <property type="match status" value="1"/>
</dbReference>
<gene>
    <name evidence="5" type="ORF">MGAL_10B010845</name>
</gene>
<dbReference type="InterPro" id="IPR045058">
    <property type="entry name" value="GIMA/IAN/Toc"/>
</dbReference>